<evidence type="ECO:0000313" key="3">
    <source>
        <dbReference type="Proteomes" id="UP001287286"/>
    </source>
</evidence>
<keyword evidence="3" id="KW-1185">Reference proteome</keyword>
<reference evidence="2 3" key="1">
    <citation type="journal article" date="2024" name="Microbiol. Resour. Announc.">
        <title>Genome annotations for the ascomycete fungi Trichoderma harzianum, Trichoderma aggressivum, and Purpureocillium lilacinum.</title>
        <authorList>
            <person name="Beijen E.P.W."/>
            <person name="Ohm R.A."/>
        </authorList>
    </citation>
    <scope>NUCLEOTIDE SEQUENCE [LARGE SCALE GENOMIC DNA]</scope>
    <source>
        <strain evidence="2 3">CBS 150709</strain>
    </source>
</reference>
<feature type="region of interest" description="Disordered" evidence="1">
    <location>
        <begin position="1"/>
        <end position="26"/>
    </location>
</feature>
<accession>A0ABR0BY44</accession>
<comment type="caution">
    <text evidence="2">The sequence shown here is derived from an EMBL/GenBank/DDBJ whole genome shotgun (WGS) entry which is preliminary data.</text>
</comment>
<proteinExistence type="predicted"/>
<protein>
    <submittedName>
        <fullName evidence="2">Uncharacterized protein</fullName>
    </submittedName>
</protein>
<dbReference type="EMBL" id="JAWRVI010000022">
    <property type="protein sequence ID" value="KAK4088895.1"/>
    <property type="molecule type" value="Genomic_DNA"/>
</dbReference>
<evidence type="ECO:0000256" key="1">
    <source>
        <dbReference type="SAM" id="MobiDB-lite"/>
    </source>
</evidence>
<sequence>MGMDGYLGPPEAGRDREVKKGARKGEIQDTDTACCIFHARLTSVHAGIASNKLSSSKIYHSTTPNLHAYARKSFFSTPFFSTPFRNNAPLPVPPPT</sequence>
<dbReference type="Proteomes" id="UP001287286">
    <property type="component" value="Unassembled WGS sequence"/>
</dbReference>
<organism evidence="2 3">
    <name type="scientific">Purpureocillium lilacinum</name>
    <name type="common">Paecilomyces lilacinus</name>
    <dbReference type="NCBI Taxonomy" id="33203"/>
    <lineage>
        <taxon>Eukaryota</taxon>
        <taxon>Fungi</taxon>
        <taxon>Dikarya</taxon>
        <taxon>Ascomycota</taxon>
        <taxon>Pezizomycotina</taxon>
        <taxon>Sordariomycetes</taxon>
        <taxon>Hypocreomycetidae</taxon>
        <taxon>Hypocreales</taxon>
        <taxon>Ophiocordycipitaceae</taxon>
        <taxon>Purpureocillium</taxon>
    </lineage>
</organism>
<gene>
    <name evidence="2" type="ORF">Purlil1_6748</name>
</gene>
<feature type="compositionally biased region" description="Basic and acidic residues" evidence="1">
    <location>
        <begin position="12"/>
        <end position="26"/>
    </location>
</feature>
<evidence type="ECO:0000313" key="2">
    <source>
        <dbReference type="EMBL" id="KAK4088895.1"/>
    </source>
</evidence>
<name>A0ABR0BY44_PURLI</name>